<comment type="caution">
    <text evidence="2">The sequence shown here is derived from an EMBL/GenBank/DDBJ whole genome shotgun (WGS) entry which is preliminary data.</text>
</comment>
<dbReference type="PANTHER" id="PTHR37783">
    <property type="entry name" value="MEMBRANE PROTEIN, PUTATIVE (AFU_ORTHOLOGUE AFUA_1G04315)-RELATED"/>
    <property type="match status" value="1"/>
</dbReference>
<evidence type="ECO:0000313" key="3">
    <source>
        <dbReference type="Proteomes" id="UP001589628"/>
    </source>
</evidence>
<keyword evidence="3" id="KW-1185">Reference proteome</keyword>
<reference evidence="2 3" key="1">
    <citation type="submission" date="2024-09" db="EMBL/GenBank/DDBJ databases">
        <authorList>
            <person name="Sun Q."/>
            <person name="Mori K."/>
        </authorList>
    </citation>
    <scope>NUCLEOTIDE SEQUENCE [LARGE SCALE GENOMIC DNA]</scope>
    <source>
        <strain evidence="2 3">ATCC 51285</strain>
    </source>
</reference>
<sequence length="98" mass="10921">MAANSPSWQAVIEHMNADHADALLAYAQHYGQRPQAQQATLINMDLEHLELLVDGEKLRIHLIAPLASLSDARPVLVKMAIEARSALNEQHVEKHVQQ</sequence>
<dbReference type="RefSeq" id="WP_162157416.1">
    <property type="nucleotide sequence ID" value="NZ_JBHLZN010000003.1"/>
</dbReference>
<dbReference type="SUPFAM" id="SSF50475">
    <property type="entry name" value="FMN-binding split barrel"/>
    <property type="match status" value="1"/>
</dbReference>
<feature type="domain" description="DUF2470" evidence="1">
    <location>
        <begin position="10"/>
        <end position="79"/>
    </location>
</feature>
<dbReference type="InterPro" id="IPR019595">
    <property type="entry name" value="DUF2470"/>
</dbReference>
<protein>
    <submittedName>
        <fullName evidence="2">DUF2470 domain-containing protein</fullName>
    </submittedName>
</protein>
<evidence type="ECO:0000259" key="1">
    <source>
        <dbReference type="Pfam" id="PF10615"/>
    </source>
</evidence>
<name>A0ABV5ZCQ7_9GAMM</name>
<dbReference type="Pfam" id="PF10615">
    <property type="entry name" value="DUF2470"/>
    <property type="match status" value="1"/>
</dbReference>
<organism evidence="2 3">
    <name type="scientific">Balneatrix alpica</name>
    <dbReference type="NCBI Taxonomy" id="75684"/>
    <lineage>
        <taxon>Bacteria</taxon>
        <taxon>Pseudomonadati</taxon>
        <taxon>Pseudomonadota</taxon>
        <taxon>Gammaproteobacteria</taxon>
        <taxon>Oceanospirillales</taxon>
        <taxon>Balneatrichaceae</taxon>
        <taxon>Balneatrix</taxon>
    </lineage>
</organism>
<evidence type="ECO:0000313" key="2">
    <source>
        <dbReference type="EMBL" id="MFB9887062.1"/>
    </source>
</evidence>
<proteinExistence type="predicted"/>
<dbReference type="InterPro" id="IPR037119">
    <property type="entry name" value="Haem_oxidase_HugZ-like_sf"/>
</dbReference>
<dbReference type="Proteomes" id="UP001589628">
    <property type="component" value="Unassembled WGS sequence"/>
</dbReference>
<accession>A0ABV5ZCQ7</accession>
<dbReference type="EMBL" id="JBHLZN010000003">
    <property type="protein sequence ID" value="MFB9887062.1"/>
    <property type="molecule type" value="Genomic_DNA"/>
</dbReference>
<dbReference type="PANTHER" id="PTHR37783:SF1">
    <property type="entry name" value="MEMBRANE PROTEIN, PUTATIVE (AFU_ORTHOLOGUE AFUA_1G04315)-RELATED"/>
    <property type="match status" value="1"/>
</dbReference>
<dbReference type="Gene3D" id="3.20.180.10">
    <property type="entry name" value="PNP-oxidase-like"/>
    <property type="match status" value="1"/>
</dbReference>
<gene>
    <name evidence="2" type="ORF">ACFFLH_11620</name>
</gene>